<evidence type="ECO:0000256" key="3">
    <source>
        <dbReference type="ARBA" id="ARBA00022695"/>
    </source>
</evidence>
<dbReference type="GO" id="GO:0005737">
    <property type="term" value="C:cytoplasm"/>
    <property type="evidence" value="ECO:0007669"/>
    <property type="project" value="UniProtKB-SubCell"/>
</dbReference>
<keyword evidence="3 9" id="KW-0548">Nucleotidyltransferase</keyword>
<dbReference type="EC" id="2.7.7.3" evidence="9"/>
<evidence type="ECO:0000256" key="6">
    <source>
        <dbReference type="ARBA" id="ARBA00022842"/>
    </source>
</evidence>
<dbReference type="Proteomes" id="UP000777265">
    <property type="component" value="Unassembled WGS sequence"/>
</dbReference>
<dbReference type="HAMAP" id="MF_00151">
    <property type="entry name" value="PPAT_bact"/>
    <property type="match status" value="1"/>
</dbReference>
<sequence length="161" mass="18180">MKKRVAVYPGSFDPITNGHLDILTRGLELFDTVIVAIAINIQKQALFTVEERKDLIRRSIKDHVKVVVDSFDGLLVDYVKRVGAKTVIRGLRAMSDFENEFQMASMNKNLNKEMDTIFMMTSKDYFFLSSRTIKEVAGFGGCVTGLVPDIVAKKLAEKFPR</sequence>
<dbReference type="GO" id="GO:0015937">
    <property type="term" value="P:coenzyme A biosynthetic process"/>
    <property type="evidence" value="ECO:0007669"/>
    <property type="project" value="UniProtKB-UniRule"/>
</dbReference>
<comment type="subcellular location">
    <subcellularLocation>
        <location evidence="9">Cytoplasm</location>
    </subcellularLocation>
</comment>
<comment type="subunit">
    <text evidence="9">Homohexamer.</text>
</comment>
<evidence type="ECO:0000256" key="5">
    <source>
        <dbReference type="ARBA" id="ARBA00022840"/>
    </source>
</evidence>
<accession>A0A351TZE9</accession>
<evidence type="ECO:0000256" key="8">
    <source>
        <dbReference type="ARBA" id="ARBA00029346"/>
    </source>
</evidence>
<dbReference type="PANTHER" id="PTHR21342">
    <property type="entry name" value="PHOSPHOPANTETHEINE ADENYLYLTRANSFERASE"/>
    <property type="match status" value="1"/>
</dbReference>
<dbReference type="PANTHER" id="PTHR21342:SF1">
    <property type="entry name" value="PHOSPHOPANTETHEINE ADENYLYLTRANSFERASE"/>
    <property type="match status" value="1"/>
</dbReference>
<comment type="similarity">
    <text evidence="9">Belongs to the bacterial CoaD family.</text>
</comment>
<keyword evidence="4 9" id="KW-0547">Nucleotide-binding</keyword>
<evidence type="ECO:0000313" key="11">
    <source>
        <dbReference type="EMBL" id="NLW35048.1"/>
    </source>
</evidence>
<evidence type="ECO:0000256" key="4">
    <source>
        <dbReference type="ARBA" id="ARBA00022741"/>
    </source>
</evidence>
<proteinExistence type="inferred from homology"/>
<reference evidence="11" key="2">
    <citation type="submission" date="2020-01" db="EMBL/GenBank/DDBJ databases">
        <authorList>
            <person name="Campanaro S."/>
        </authorList>
    </citation>
    <scope>NUCLEOTIDE SEQUENCE</scope>
    <source>
        <strain evidence="11">AS06rmzACSIP_7</strain>
    </source>
</reference>
<evidence type="ECO:0000256" key="9">
    <source>
        <dbReference type="HAMAP-Rule" id="MF_00151"/>
    </source>
</evidence>
<keyword evidence="6 9" id="KW-0460">Magnesium</keyword>
<dbReference type="PRINTS" id="PR01020">
    <property type="entry name" value="LPSBIOSNTHSS"/>
</dbReference>
<dbReference type="CDD" id="cd02163">
    <property type="entry name" value="PPAT"/>
    <property type="match status" value="1"/>
</dbReference>
<dbReference type="InterPro" id="IPR004821">
    <property type="entry name" value="Cyt_trans-like"/>
</dbReference>
<comment type="catalytic activity">
    <reaction evidence="8 9">
        <text>(R)-4'-phosphopantetheine + ATP + H(+) = 3'-dephospho-CoA + diphosphate</text>
        <dbReference type="Rhea" id="RHEA:19801"/>
        <dbReference type="ChEBI" id="CHEBI:15378"/>
        <dbReference type="ChEBI" id="CHEBI:30616"/>
        <dbReference type="ChEBI" id="CHEBI:33019"/>
        <dbReference type="ChEBI" id="CHEBI:57328"/>
        <dbReference type="ChEBI" id="CHEBI:61723"/>
        <dbReference type="EC" id="2.7.7.3"/>
    </reaction>
</comment>
<feature type="site" description="Transition state stabilizer" evidence="9">
    <location>
        <position position="19"/>
    </location>
</feature>
<feature type="binding site" evidence="9">
    <location>
        <begin position="11"/>
        <end position="12"/>
    </location>
    <ligand>
        <name>ATP</name>
        <dbReference type="ChEBI" id="CHEBI:30616"/>
    </ligand>
</feature>
<feature type="binding site" evidence="9">
    <location>
        <position position="100"/>
    </location>
    <ligand>
        <name>ATP</name>
        <dbReference type="ChEBI" id="CHEBI:30616"/>
    </ligand>
</feature>
<feature type="domain" description="Cytidyltransferase-like" evidence="10">
    <location>
        <begin position="7"/>
        <end position="135"/>
    </location>
</feature>
<dbReference type="STRING" id="909663.GCA_000512235_02110"/>
<evidence type="ECO:0000259" key="10">
    <source>
        <dbReference type="Pfam" id="PF01467"/>
    </source>
</evidence>
<keyword evidence="5 9" id="KW-0067">ATP-binding</keyword>
<evidence type="ECO:0000256" key="1">
    <source>
        <dbReference type="ARBA" id="ARBA00022490"/>
    </source>
</evidence>
<keyword evidence="2 9" id="KW-0808">Transferase</keyword>
<protein>
    <recommendedName>
        <fullName evidence="9">Phosphopantetheine adenylyltransferase</fullName>
        <ecNumber evidence="9">2.7.7.3</ecNumber>
    </recommendedName>
    <alternativeName>
        <fullName evidence="9">Dephospho-CoA pyrophosphorylase</fullName>
    </alternativeName>
    <alternativeName>
        <fullName evidence="9">Pantetheine-phosphate adenylyltransferase</fullName>
        <shortName evidence="9">PPAT</shortName>
    </alternativeName>
</protein>
<comment type="function">
    <text evidence="9">Reversibly transfers an adenylyl group from ATP to 4'-phosphopantetheine, yielding dephospho-CoA (dPCoA) and pyrophosphate.</text>
</comment>
<feature type="binding site" evidence="9">
    <location>
        <begin position="90"/>
        <end position="92"/>
    </location>
    <ligand>
        <name>ATP</name>
        <dbReference type="ChEBI" id="CHEBI:30616"/>
    </ligand>
</feature>
<dbReference type="InterPro" id="IPR001980">
    <property type="entry name" value="PPAT"/>
</dbReference>
<feature type="binding site" evidence="9">
    <location>
        <position position="43"/>
    </location>
    <ligand>
        <name>substrate</name>
    </ligand>
</feature>
<dbReference type="NCBIfam" id="TIGR01510">
    <property type="entry name" value="coaD_prev_kdtB"/>
    <property type="match status" value="1"/>
</dbReference>
<evidence type="ECO:0000256" key="2">
    <source>
        <dbReference type="ARBA" id="ARBA00022679"/>
    </source>
</evidence>
<feature type="binding site" evidence="9">
    <location>
        <position position="75"/>
    </location>
    <ligand>
        <name>substrate</name>
    </ligand>
</feature>
<keyword evidence="7 9" id="KW-0173">Coenzyme A biosynthesis</keyword>
<feature type="binding site" evidence="9">
    <location>
        <position position="11"/>
    </location>
    <ligand>
        <name>substrate</name>
    </ligand>
</feature>
<dbReference type="GO" id="GO:0004595">
    <property type="term" value="F:pantetheine-phosphate adenylyltransferase activity"/>
    <property type="evidence" value="ECO:0007669"/>
    <property type="project" value="UniProtKB-UniRule"/>
</dbReference>
<name>A0A351TZE9_9BACT</name>
<dbReference type="GO" id="GO:0005524">
    <property type="term" value="F:ATP binding"/>
    <property type="evidence" value="ECO:0007669"/>
    <property type="project" value="UniProtKB-KW"/>
</dbReference>
<dbReference type="Gene3D" id="3.40.50.620">
    <property type="entry name" value="HUPs"/>
    <property type="match status" value="1"/>
</dbReference>
<evidence type="ECO:0000256" key="7">
    <source>
        <dbReference type="ARBA" id="ARBA00022993"/>
    </source>
</evidence>
<dbReference type="InterPro" id="IPR014729">
    <property type="entry name" value="Rossmann-like_a/b/a_fold"/>
</dbReference>
<dbReference type="NCBIfam" id="TIGR00125">
    <property type="entry name" value="cyt_tran_rel"/>
    <property type="match status" value="1"/>
</dbReference>
<feature type="binding site" evidence="9">
    <location>
        <begin position="125"/>
        <end position="131"/>
    </location>
    <ligand>
        <name>ATP</name>
        <dbReference type="ChEBI" id="CHEBI:30616"/>
    </ligand>
</feature>
<dbReference type="SUPFAM" id="SSF52374">
    <property type="entry name" value="Nucleotidylyl transferase"/>
    <property type="match status" value="1"/>
</dbReference>
<comment type="caution">
    <text evidence="11">The sequence shown here is derived from an EMBL/GenBank/DDBJ whole genome shotgun (WGS) entry which is preliminary data.</text>
</comment>
<feature type="binding site" evidence="9">
    <location>
        <position position="19"/>
    </location>
    <ligand>
        <name>ATP</name>
        <dbReference type="ChEBI" id="CHEBI:30616"/>
    </ligand>
</feature>
<dbReference type="Pfam" id="PF01467">
    <property type="entry name" value="CTP_transf_like"/>
    <property type="match status" value="1"/>
</dbReference>
<evidence type="ECO:0000313" key="12">
    <source>
        <dbReference type="Proteomes" id="UP000777265"/>
    </source>
</evidence>
<keyword evidence="1 9" id="KW-0963">Cytoplasm</keyword>
<dbReference type="AlphaFoldDB" id="A0A351TZE9"/>
<dbReference type="EMBL" id="JAAYEE010000101">
    <property type="protein sequence ID" value="NLW35048.1"/>
    <property type="molecule type" value="Genomic_DNA"/>
</dbReference>
<organism evidence="11 12">
    <name type="scientific">Syntrophorhabdus aromaticivorans</name>
    <dbReference type="NCBI Taxonomy" id="328301"/>
    <lineage>
        <taxon>Bacteria</taxon>
        <taxon>Pseudomonadati</taxon>
        <taxon>Thermodesulfobacteriota</taxon>
        <taxon>Syntrophorhabdia</taxon>
        <taxon>Syntrophorhabdales</taxon>
        <taxon>Syntrophorhabdaceae</taxon>
        <taxon>Syntrophorhabdus</taxon>
    </lineage>
</organism>
<comment type="pathway">
    <text evidence="9">Cofactor biosynthesis; coenzyme A biosynthesis; CoA from (R)-pantothenate: step 4/5.</text>
</comment>
<gene>
    <name evidence="9 11" type="primary">coaD</name>
    <name evidence="11" type="ORF">GXY80_06135</name>
</gene>
<reference evidence="11" key="1">
    <citation type="journal article" date="2020" name="Biotechnol. Biofuels">
        <title>New insights from the biogas microbiome by comprehensive genome-resolved metagenomics of nearly 1600 species originating from multiple anaerobic digesters.</title>
        <authorList>
            <person name="Campanaro S."/>
            <person name="Treu L."/>
            <person name="Rodriguez-R L.M."/>
            <person name="Kovalovszki A."/>
            <person name="Ziels R.M."/>
            <person name="Maus I."/>
            <person name="Zhu X."/>
            <person name="Kougias P.G."/>
            <person name="Basile A."/>
            <person name="Luo G."/>
            <person name="Schluter A."/>
            <person name="Konstantinidis K.T."/>
            <person name="Angelidaki I."/>
        </authorList>
    </citation>
    <scope>NUCLEOTIDE SEQUENCE</scope>
    <source>
        <strain evidence="11">AS06rmzACSIP_7</strain>
    </source>
</reference>
<feature type="binding site" evidence="9">
    <location>
        <position position="89"/>
    </location>
    <ligand>
        <name>substrate</name>
    </ligand>
</feature>
<comment type="cofactor">
    <cofactor evidence="9">
        <name>Mg(2+)</name>
        <dbReference type="ChEBI" id="CHEBI:18420"/>
    </cofactor>
</comment>